<keyword evidence="1" id="KW-0812">Transmembrane</keyword>
<feature type="transmembrane region" description="Helical" evidence="1">
    <location>
        <begin position="48"/>
        <end position="70"/>
    </location>
</feature>
<dbReference type="SMR" id="A0A0R0IT24"/>
<sequence>MLLLDDLRRQLQHLRQLHRRSSPAPMTAITSVLQLLCFFSYIIFLSSIFGRLLSIFCFVFSLFSPFLQWLKHLHMILGKSLDRPWFELLNEFVRH</sequence>
<keyword evidence="4" id="KW-1185">Reference proteome</keyword>
<keyword evidence="1" id="KW-0472">Membrane</keyword>
<gene>
    <name evidence="2" type="ORF">GLYMA_08G149100</name>
</gene>
<dbReference type="EnsemblPlants" id="KRH43429">
    <property type="protein sequence ID" value="KRH43429"/>
    <property type="gene ID" value="GLYMA_08G149100"/>
</dbReference>
<reference evidence="3" key="2">
    <citation type="submission" date="2018-02" db="UniProtKB">
        <authorList>
            <consortium name="EnsemblPlants"/>
        </authorList>
    </citation>
    <scope>IDENTIFICATION</scope>
    <source>
        <strain evidence="3">Williams 82</strain>
    </source>
</reference>
<proteinExistence type="predicted"/>
<dbReference type="InParanoid" id="A0A0R0IT24"/>
<evidence type="ECO:0000313" key="2">
    <source>
        <dbReference type="EMBL" id="KRH43429.1"/>
    </source>
</evidence>
<name>A0A0R0IT24_SOYBN</name>
<reference evidence="2 3" key="1">
    <citation type="journal article" date="2010" name="Nature">
        <title>Genome sequence of the palaeopolyploid soybean.</title>
        <authorList>
            <person name="Schmutz J."/>
            <person name="Cannon S.B."/>
            <person name="Schlueter J."/>
            <person name="Ma J."/>
            <person name="Mitros T."/>
            <person name="Nelson W."/>
            <person name="Hyten D.L."/>
            <person name="Song Q."/>
            <person name="Thelen J.J."/>
            <person name="Cheng J."/>
            <person name="Xu D."/>
            <person name="Hellsten U."/>
            <person name="May G.D."/>
            <person name="Yu Y."/>
            <person name="Sakurai T."/>
            <person name="Umezawa T."/>
            <person name="Bhattacharyya M.K."/>
            <person name="Sandhu D."/>
            <person name="Valliyodan B."/>
            <person name="Lindquist E."/>
            <person name="Peto M."/>
            <person name="Grant D."/>
            <person name="Shu S."/>
            <person name="Goodstein D."/>
            <person name="Barry K."/>
            <person name="Futrell-Griggs M."/>
            <person name="Abernathy B."/>
            <person name="Du J."/>
            <person name="Tian Z."/>
            <person name="Zhu L."/>
            <person name="Gill N."/>
            <person name="Joshi T."/>
            <person name="Libault M."/>
            <person name="Sethuraman A."/>
            <person name="Zhang X.-C."/>
            <person name="Shinozaki K."/>
            <person name="Nguyen H.T."/>
            <person name="Wing R.A."/>
            <person name="Cregan P."/>
            <person name="Specht J."/>
            <person name="Grimwood J."/>
            <person name="Rokhsar D."/>
            <person name="Stacey G."/>
            <person name="Shoemaker R.C."/>
            <person name="Jackson S.A."/>
        </authorList>
    </citation>
    <scope>NUCLEOTIDE SEQUENCE [LARGE SCALE GENOMIC DNA]</scope>
    <source>
        <strain evidence="3">cv. Williams 82</strain>
        <tissue evidence="2">Callus</tissue>
    </source>
</reference>
<dbReference type="Gramene" id="KRH43429">
    <property type="protein sequence ID" value="KRH43429"/>
    <property type="gene ID" value="GLYMA_08G149100"/>
</dbReference>
<organism evidence="2">
    <name type="scientific">Glycine max</name>
    <name type="common">Soybean</name>
    <name type="synonym">Glycine hispida</name>
    <dbReference type="NCBI Taxonomy" id="3847"/>
    <lineage>
        <taxon>Eukaryota</taxon>
        <taxon>Viridiplantae</taxon>
        <taxon>Streptophyta</taxon>
        <taxon>Embryophyta</taxon>
        <taxon>Tracheophyta</taxon>
        <taxon>Spermatophyta</taxon>
        <taxon>Magnoliopsida</taxon>
        <taxon>eudicotyledons</taxon>
        <taxon>Gunneridae</taxon>
        <taxon>Pentapetalae</taxon>
        <taxon>rosids</taxon>
        <taxon>fabids</taxon>
        <taxon>Fabales</taxon>
        <taxon>Fabaceae</taxon>
        <taxon>Papilionoideae</taxon>
        <taxon>50 kb inversion clade</taxon>
        <taxon>NPAAA clade</taxon>
        <taxon>indigoferoid/millettioid clade</taxon>
        <taxon>Phaseoleae</taxon>
        <taxon>Glycine</taxon>
        <taxon>Glycine subgen. Soja</taxon>
    </lineage>
</organism>
<feature type="transmembrane region" description="Helical" evidence="1">
    <location>
        <begin position="21"/>
        <end position="42"/>
    </location>
</feature>
<dbReference type="AlphaFoldDB" id="A0A0R0IT24"/>
<keyword evidence="1" id="KW-1133">Transmembrane helix</keyword>
<evidence type="ECO:0000313" key="3">
    <source>
        <dbReference type="EnsemblPlants" id="KRH43429"/>
    </source>
</evidence>
<evidence type="ECO:0000256" key="1">
    <source>
        <dbReference type="SAM" id="Phobius"/>
    </source>
</evidence>
<dbReference type="Proteomes" id="UP000008827">
    <property type="component" value="Chromosome 8"/>
</dbReference>
<reference evidence="2" key="3">
    <citation type="submission" date="2018-07" db="EMBL/GenBank/DDBJ databases">
        <title>WGS assembly of Glycine max.</title>
        <authorList>
            <person name="Schmutz J."/>
            <person name="Cannon S."/>
            <person name="Schlueter J."/>
            <person name="Ma J."/>
            <person name="Mitros T."/>
            <person name="Nelson W."/>
            <person name="Hyten D."/>
            <person name="Song Q."/>
            <person name="Thelen J."/>
            <person name="Cheng J."/>
            <person name="Xu D."/>
            <person name="Hellsten U."/>
            <person name="May G."/>
            <person name="Yu Y."/>
            <person name="Sakurai T."/>
            <person name="Umezawa T."/>
            <person name="Bhattacharyya M."/>
            <person name="Sandhu D."/>
            <person name="Valliyodan B."/>
            <person name="Lindquist E."/>
            <person name="Peto M."/>
            <person name="Grant D."/>
            <person name="Shu S."/>
            <person name="Goodstein D."/>
            <person name="Barry K."/>
            <person name="Futrell-Griggs M."/>
            <person name="Abernathy B."/>
            <person name="Du J."/>
            <person name="Tian Z."/>
            <person name="Zhu L."/>
            <person name="Gill N."/>
            <person name="Joshi T."/>
            <person name="Libault M."/>
            <person name="Sethuraman A."/>
            <person name="Zhang X."/>
            <person name="Shinozaki K."/>
            <person name="Nguyen H."/>
            <person name="Wing R."/>
            <person name="Cregan P."/>
            <person name="Specht J."/>
            <person name="Grimwood J."/>
            <person name="Rokhsar D."/>
            <person name="Stacey G."/>
            <person name="Shoemaker R."/>
            <person name="Jackson S."/>
        </authorList>
    </citation>
    <scope>NUCLEOTIDE SEQUENCE</scope>
    <source>
        <tissue evidence="2">Callus</tissue>
    </source>
</reference>
<dbReference type="EMBL" id="CM000841">
    <property type="protein sequence ID" value="KRH43429.1"/>
    <property type="molecule type" value="Genomic_DNA"/>
</dbReference>
<protein>
    <submittedName>
        <fullName evidence="2 3">Uncharacterized protein</fullName>
    </submittedName>
</protein>
<evidence type="ECO:0000313" key="4">
    <source>
        <dbReference type="Proteomes" id="UP000008827"/>
    </source>
</evidence>
<accession>A0A0R0IT24</accession>